<feature type="compositionally biased region" description="Polar residues" evidence="1">
    <location>
        <begin position="7"/>
        <end position="24"/>
    </location>
</feature>
<dbReference type="Proteomes" id="UP001152872">
    <property type="component" value="Unassembled WGS sequence"/>
</dbReference>
<reference evidence="3" key="1">
    <citation type="submission" date="2019-05" db="EMBL/GenBank/DDBJ databases">
        <title>Whole genome sequencing of Pseudanabaena catenata USMAC16.</title>
        <authorList>
            <person name="Khan Z."/>
            <person name="Omar W.M."/>
            <person name="Convey P."/>
            <person name="Merican F."/>
            <person name="Najimudin N."/>
        </authorList>
    </citation>
    <scope>NUCLEOTIDE SEQUENCE</scope>
    <source>
        <strain evidence="3">USMAC16</strain>
    </source>
</reference>
<evidence type="ECO:0000313" key="4">
    <source>
        <dbReference type="Proteomes" id="UP001152872"/>
    </source>
</evidence>
<accession>A0A9X4M951</accession>
<dbReference type="Pfam" id="PF13699">
    <property type="entry name" value="eCIS_core"/>
    <property type="match status" value="1"/>
</dbReference>
<evidence type="ECO:0000259" key="2">
    <source>
        <dbReference type="Pfam" id="PF13699"/>
    </source>
</evidence>
<comment type="caution">
    <text evidence="3">The sequence shown here is derived from an EMBL/GenBank/DDBJ whole genome shotgun (WGS) entry which is preliminary data.</text>
</comment>
<protein>
    <submittedName>
        <fullName evidence="3">DUF4157 domain-containing protein</fullName>
    </submittedName>
</protein>
<proteinExistence type="predicted"/>
<evidence type="ECO:0000256" key="1">
    <source>
        <dbReference type="SAM" id="MobiDB-lite"/>
    </source>
</evidence>
<feature type="region of interest" description="Disordered" evidence="1">
    <location>
        <begin position="1"/>
        <end position="47"/>
    </location>
</feature>
<gene>
    <name evidence="3" type="ORF">FEV09_10085</name>
</gene>
<organism evidence="3 4">
    <name type="scientific">Pseudanabaena catenata USMAC16</name>
    <dbReference type="NCBI Taxonomy" id="1855837"/>
    <lineage>
        <taxon>Bacteria</taxon>
        <taxon>Bacillati</taxon>
        <taxon>Cyanobacteriota</taxon>
        <taxon>Cyanophyceae</taxon>
        <taxon>Pseudanabaenales</taxon>
        <taxon>Pseudanabaenaceae</taxon>
        <taxon>Pseudanabaena</taxon>
    </lineage>
</organism>
<dbReference type="RefSeq" id="WP_009627008.1">
    <property type="nucleotide sequence ID" value="NZ_VBTY01000070.1"/>
</dbReference>
<dbReference type="AlphaFoldDB" id="A0A9X4M951"/>
<feature type="domain" description="eCIS core" evidence="2">
    <location>
        <begin position="225"/>
        <end position="302"/>
    </location>
</feature>
<dbReference type="EMBL" id="VBTY01000070">
    <property type="protein sequence ID" value="MDG3494905.1"/>
    <property type="molecule type" value="Genomic_DNA"/>
</dbReference>
<name>A0A9X4M951_9CYAN</name>
<feature type="region of interest" description="Disordered" evidence="1">
    <location>
        <begin position="171"/>
        <end position="190"/>
    </location>
</feature>
<keyword evidence="4" id="KW-1185">Reference proteome</keyword>
<sequence>MNHKSDTSSQTPSAAKNISINLQTRPFPKLATPEGGTREQEVSHSGVSYSENLLEKIIHTPTPEAIAPVQRKLKNRLQTISNQSETLQTKLNIGEPDDKYEKEADKTAKTVVEKTVVEKINKPDIQRTKLPKLSRTDLVTPMDSTLQNQPIQKQEVTEEMEIEKSQESLLGFTENPEPPPIKPREIGGNRLRRKPLLQRHENIGGGEASQNLESSIQRMRGSGQPLEPKLKLKMERAMGTDFSTVKIHTDTQSDRLNQSIQAKAFTTGQDVFFRQGAYAPTSRDGQELIAHELTHVVQQNGNKLRRSLQPLSPQPLFAQQQKKLSVQRKFNLKTSEETRLLSSDTDKKQEMVSSLVNALKTKKDALTQYEEKGKEQDIETYVNHQNLKTEIQTMLDSNIDYGEVDINNEQQLALFYFRVKKQLDPEQRKRQLETAKETGQANAQDFIDKLDEGSYEDRVKHSVGVWENGKEVEKIYNLAILGAGASAAYYIENNLNNIDLDKTILIGEEQPWRKERGAKGVINHPMNMITPKHQKGKELQDSEGGLASRRDFSDEVDKVVKQIPRKANKILSVQKQGYATKYYRIDLGSEVVYAQNVVVGLGIGKHKLPDDIAGNEQKQADIKKSENAFKENIPRVLNMDEFQRAISEETITAEEINSMVISGPNAGIDVATTAIRKNIKKVSWIVGNSGPMFLPGTDNVFAAKSQKKATKVKEENEKVKKDGEITYYQYYYNSVDVGTDGVTVHYGDGKKEDQGPPIKADLLVYALGPDAKSLRDMFTLSDGYDNKGDKIALEAVYDINQHFNRDDSENLEAQLRLYFDYYFREKKKVEESQVKPEIEKAIEIFNEVIKKIPAKPQERPEHRAFNTPIAKKLPTVLGLKARKDDKYDESSLEFMGGSAYRLAEIDETKYAYVSQSFQNLLNDDFVELEENFKTEEYSTNHLARLKQYLEFCYDLARDMEQKSKWETWDNKYYTERVQSYRETLNDMRKNNPLFSEVNVKRYKGLLTRATHHQDMLEEYFANRLKNPNEQKASTHMAKNQKTLPQNVLLSDQLTATRSTIEARQESIPSYIVEGVNLITGDQTVIASYIASALGNIPAPLADHLTSQIIFARRHMQDEEGPLPAPNVDDPNSTFNINAQNKFQKTWNDFLDKANNAFSAYD</sequence>
<dbReference type="InterPro" id="IPR025295">
    <property type="entry name" value="eCIS_core_dom"/>
</dbReference>
<evidence type="ECO:0000313" key="3">
    <source>
        <dbReference type="EMBL" id="MDG3494905.1"/>
    </source>
</evidence>